<evidence type="ECO:0000313" key="4">
    <source>
        <dbReference type="Proteomes" id="UP000434052"/>
    </source>
</evidence>
<proteinExistence type="predicted"/>
<evidence type="ECO:0000256" key="2">
    <source>
        <dbReference type="SAM" id="MobiDB-lite"/>
    </source>
</evidence>
<evidence type="ECO:0000256" key="1">
    <source>
        <dbReference type="SAM" id="Coils"/>
    </source>
</evidence>
<feature type="region of interest" description="Disordered" evidence="2">
    <location>
        <begin position="73"/>
        <end position="93"/>
    </location>
</feature>
<evidence type="ECO:0000313" key="3">
    <source>
        <dbReference type="EMBL" id="TVM31213.1"/>
    </source>
</evidence>
<sequence length="93" mass="10673">MIFRKKTTAPDTSETVILARKDYDEMMEALQGERREAAAQKGQYERAERRLELEHDRAMAKVGELLSKLDWIRTKSPPPGLGNIMQPQKGETE</sequence>
<gene>
    <name evidence="3" type="ORF">DQK91_19070</name>
</gene>
<organism evidence="3 4">
    <name type="scientific">Oceanidesulfovibrio marinus</name>
    <dbReference type="NCBI Taxonomy" id="370038"/>
    <lineage>
        <taxon>Bacteria</taxon>
        <taxon>Pseudomonadati</taxon>
        <taxon>Thermodesulfobacteriota</taxon>
        <taxon>Desulfovibrionia</taxon>
        <taxon>Desulfovibrionales</taxon>
        <taxon>Desulfovibrionaceae</taxon>
        <taxon>Oceanidesulfovibrio</taxon>
    </lineage>
</organism>
<name>A0A6P1ZBA5_9BACT</name>
<dbReference type="RefSeq" id="WP_144306999.1">
    <property type="nucleotide sequence ID" value="NZ_QMIF01000017.1"/>
</dbReference>
<feature type="coiled-coil region" evidence="1">
    <location>
        <begin position="20"/>
        <end position="54"/>
    </location>
</feature>
<dbReference type="AlphaFoldDB" id="A0A6P1ZBA5"/>
<comment type="caution">
    <text evidence="3">The sequence shown here is derived from an EMBL/GenBank/DDBJ whole genome shotgun (WGS) entry which is preliminary data.</text>
</comment>
<protein>
    <submittedName>
        <fullName evidence="3">Uncharacterized protein</fullName>
    </submittedName>
</protein>
<keyword evidence="1" id="KW-0175">Coiled coil</keyword>
<dbReference type="EMBL" id="QMIF01000017">
    <property type="protein sequence ID" value="TVM31213.1"/>
    <property type="molecule type" value="Genomic_DNA"/>
</dbReference>
<reference evidence="3 4" key="1">
    <citation type="submission" date="2018-06" db="EMBL/GenBank/DDBJ databases">
        <title>Complete genome of Desulfovibrio marinus P48SEP.</title>
        <authorList>
            <person name="Crispim J.S."/>
            <person name="Vidigal P.M.P."/>
            <person name="Silva L.C.F."/>
            <person name="Araujo L.C."/>
            <person name="Laguardia C.N."/>
            <person name="Dias R.S."/>
            <person name="Sousa M.P."/>
            <person name="Paula S.O."/>
            <person name="Silva C."/>
        </authorList>
    </citation>
    <scope>NUCLEOTIDE SEQUENCE [LARGE SCALE GENOMIC DNA]</scope>
    <source>
        <strain evidence="3 4">P48SEP</strain>
    </source>
</reference>
<accession>A0A6P1ZBA5</accession>
<dbReference type="Proteomes" id="UP000434052">
    <property type="component" value="Unassembled WGS sequence"/>
</dbReference>